<keyword evidence="2" id="KW-1185">Reference proteome</keyword>
<gene>
    <name evidence="1" type="ORF">CCR75_000516</name>
</gene>
<dbReference type="SUPFAM" id="SSF56672">
    <property type="entry name" value="DNA/RNA polymerases"/>
    <property type="match status" value="1"/>
</dbReference>
<dbReference type="KEGG" id="blac:94344294"/>
<evidence type="ECO:0000313" key="2">
    <source>
        <dbReference type="Proteomes" id="UP000294530"/>
    </source>
</evidence>
<dbReference type="EMBL" id="SHOA02000001">
    <property type="protein sequence ID" value="TDH72996.1"/>
    <property type="molecule type" value="Genomic_DNA"/>
</dbReference>
<dbReference type="Gene3D" id="3.10.10.10">
    <property type="entry name" value="HIV Type 1 Reverse Transcriptase, subunit A, domain 1"/>
    <property type="match status" value="1"/>
</dbReference>
<dbReference type="AlphaFoldDB" id="A0A976IJL7"/>
<dbReference type="InterPro" id="IPR043128">
    <property type="entry name" value="Rev_trsase/Diguanyl_cyclase"/>
</dbReference>
<dbReference type="RefSeq" id="XP_067822495.1">
    <property type="nucleotide sequence ID" value="XM_067958623.1"/>
</dbReference>
<evidence type="ECO:0000313" key="1">
    <source>
        <dbReference type="EMBL" id="TDH72996.1"/>
    </source>
</evidence>
<name>A0A976IJL7_BRELC</name>
<accession>A0A976IJL7</accession>
<dbReference type="Gene3D" id="3.30.70.270">
    <property type="match status" value="1"/>
</dbReference>
<protein>
    <submittedName>
        <fullName evidence="1">Uncharacterized protein</fullName>
    </submittedName>
</protein>
<comment type="caution">
    <text evidence="1">The sequence shown here is derived from an EMBL/GenBank/DDBJ whole genome shotgun (WGS) entry which is preliminary data.</text>
</comment>
<proteinExistence type="predicted"/>
<organism evidence="1 2">
    <name type="scientific">Bremia lactucae</name>
    <name type="common">Lettuce downy mildew</name>
    <dbReference type="NCBI Taxonomy" id="4779"/>
    <lineage>
        <taxon>Eukaryota</taxon>
        <taxon>Sar</taxon>
        <taxon>Stramenopiles</taxon>
        <taxon>Oomycota</taxon>
        <taxon>Peronosporomycetes</taxon>
        <taxon>Peronosporales</taxon>
        <taxon>Peronosporaceae</taxon>
        <taxon>Bremia</taxon>
    </lineage>
</organism>
<dbReference type="Proteomes" id="UP000294530">
    <property type="component" value="Unassembled WGS sequence"/>
</dbReference>
<dbReference type="OrthoDB" id="1430630at2759"/>
<reference evidence="1 2" key="1">
    <citation type="journal article" date="2021" name="Genome Biol.">
        <title>AFLAP: assembly-free linkage analysis pipeline using k-mers from genome sequencing data.</title>
        <authorList>
            <person name="Fletcher K."/>
            <person name="Zhang L."/>
            <person name="Gil J."/>
            <person name="Han R."/>
            <person name="Cavanaugh K."/>
            <person name="Michelmore R."/>
        </authorList>
    </citation>
    <scope>NUCLEOTIDE SEQUENCE [LARGE SCALE GENOMIC DNA]</scope>
    <source>
        <strain evidence="1 2">SF5</strain>
    </source>
</reference>
<dbReference type="InterPro" id="IPR043502">
    <property type="entry name" value="DNA/RNA_pol_sf"/>
</dbReference>
<dbReference type="GeneID" id="94344294"/>
<sequence length="66" mass="7344">MSAIPTPCQQVIRSPVWTYFIPLTAFLTSDGLFEYLVTPMGLSGSPGVFNCLLQCVFSNLRDVMRI</sequence>